<accession>A0A8H4NAA4</accession>
<keyword evidence="2" id="KW-1185">Reference proteome</keyword>
<gene>
    <name evidence="1" type="ORF">FACUT_13918</name>
</gene>
<evidence type="ECO:0000313" key="1">
    <source>
        <dbReference type="EMBL" id="KAF4414833.1"/>
    </source>
</evidence>
<comment type="caution">
    <text evidence="1">The sequence shown here is derived from an EMBL/GenBank/DDBJ whole genome shotgun (WGS) entry which is preliminary data.</text>
</comment>
<sequence length="172" mass="19701">MENFLRVLPARPMAKALEREDLKSITQVNSSLRHDYGNEYFQTVRVCGTRSHVSERLGKLLDQQEQPGVFLPRSAIRFLEIQVEAVRVLDPRTARDHRLGFDDVRCIPRIAQAIKELVGLVGMSIEFKFDDNSRSKYTELARLLNQDLVQTNLRDVRLVDGGGGLVARRSFY</sequence>
<protein>
    <submittedName>
        <fullName evidence="1">Uncharacterized protein</fullName>
    </submittedName>
</protein>
<reference evidence="1 2" key="1">
    <citation type="submission" date="2020-01" db="EMBL/GenBank/DDBJ databases">
        <title>Identification and distribution of gene clusters putatively required for synthesis of sphingolipid metabolism inhibitors in phylogenetically diverse species of the filamentous fungus Fusarium.</title>
        <authorList>
            <person name="Kim H.-S."/>
            <person name="Busman M."/>
            <person name="Brown D.W."/>
            <person name="Divon H."/>
            <person name="Uhlig S."/>
            <person name="Proctor R.H."/>
        </authorList>
    </citation>
    <scope>NUCLEOTIDE SEQUENCE [LARGE SCALE GENOMIC DNA]</scope>
    <source>
        <strain evidence="1 2">NRRL 13308</strain>
    </source>
</reference>
<dbReference type="Proteomes" id="UP000536711">
    <property type="component" value="Unassembled WGS sequence"/>
</dbReference>
<proteinExistence type="predicted"/>
<dbReference type="EMBL" id="JAADJF010000682">
    <property type="protein sequence ID" value="KAF4414833.1"/>
    <property type="molecule type" value="Genomic_DNA"/>
</dbReference>
<evidence type="ECO:0000313" key="2">
    <source>
        <dbReference type="Proteomes" id="UP000536711"/>
    </source>
</evidence>
<dbReference type="OrthoDB" id="5102016at2759"/>
<name>A0A8H4NAA4_9HYPO</name>
<dbReference type="AlphaFoldDB" id="A0A8H4NAA4"/>
<organism evidence="1 2">
    <name type="scientific">Fusarium acutatum</name>
    <dbReference type="NCBI Taxonomy" id="78861"/>
    <lineage>
        <taxon>Eukaryota</taxon>
        <taxon>Fungi</taxon>
        <taxon>Dikarya</taxon>
        <taxon>Ascomycota</taxon>
        <taxon>Pezizomycotina</taxon>
        <taxon>Sordariomycetes</taxon>
        <taxon>Hypocreomycetidae</taxon>
        <taxon>Hypocreales</taxon>
        <taxon>Nectriaceae</taxon>
        <taxon>Fusarium</taxon>
        <taxon>Fusarium fujikuroi species complex</taxon>
    </lineage>
</organism>